<feature type="region of interest" description="Disordered" evidence="3">
    <location>
        <begin position="459"/>
        <end position="487"/>
    </location>
</feature>
<keyword evidence="7" id="KW-1185">Reference proteome</keyword>
<dbReference type="Pfam" id="PF17962">
    <property type="entry name" value="bMG6"/>
    <property type="match status" value="1"/>
</dbReference>
<evidence type="ECO:0000259" key="4">
    <source>
        <dbReference type="SMART" id="SM01359"/>
    </source>
</evidence>
<dbReference type="Pfam" id="PF11974">
    <property type="entry name" value="bMG3"/>
    <property type="match status" value="1"/>
</dbReference>
<gene>
    <name evidence="6" type="ORF">FXN63_16720</name>
</gene>
<dbReference type="SUPFAM" id="SSF48239">
    <property type="entry name" value="Terpenoid cyclases/Protein prenyltransferases"/>
    <property type="match status" value="1"/>
</dbReference>
<evidence type="ECO:0000313" key="7">
    <source>
        <dbReference type="Proteomes" id="UP000325161"/>
    </source>
</evidence>
<evidence type="ECO:0000259" key="5">
    <source>
        <dbReference type="SMART" id="SM01360"/>
    </source>
</evidence>
<protein>
    <submittedName>
        <fullName evidence="6">Alpha-2-macroglobulin family protein</fullName>
    </submittedName>
</protein>
<dbReference type="InterPro" id="IPR051802">
    <property type="entry name" value="YfhM-like"/>
</dbReference>
<feature type="compositionally biased region" description="Low complexity" evidence="3">
    <location>
        <begin position="27"/>
        <end position="39"/>
    </location>
</feature>
<feature type="compositionally biased region" description="Pro residues" evidence="3">
    <location>
        <begin position="40"/>
        <end position="50"/>
    </location>
</feature>
<dbReference type="EMBL" id="CP043046">
    <property type="protein sequence ID" value="QEI09372.1"/>
    <property type="molecule type" value="Genomic_DNA"/>
</dbReference>
<dbReference type="Pfam" id="PF07678">
    <property type="entry name" value="TED_complement"/>
    <property type="match status" value="1"/>
</dbReference>
<evidence type="ECO:0000256" key="1">
    <source>
        <dbReference type="ARBA" id="ARBA00010556"/>
    </source>
</evidence>
<dbReference type="SMART" id="SM01419">
    <property type="entry name" value="Thiol-ester_cl"/>
    <property type="match status" value="1"/>
</dbReference>
<dbReference type="Pfam" id="PF01835">
    <property type="entry name" value="MG2"/>
    <property type="match status" value="1"/>
</dbReference>
<dbReference type="InterPro" id="IPR041246">
    <property type="entry name" value="Bact_MG10"/>
</dbReference>
<dbReference type="InterPro" id="IPR049120">
    <property type="entry name" value="A2M_bMG2"/>
</dbReference>
<dbReference type="Proteomes" id="UP000325161">
    <property type="component" value="Chromosome"/>
</dbReference>
<name>A0A5C0B410_9BURK</name>
<dbReference type="SMART" id="SM01360">
    <property type="entry name" value="A2M"/>
    <property type="match status" value="1"/>
</dbReference>
<dbReference type="OrthoDB" id="9767116at2"/>
<dbReference type="Gene3D" id="1.50.10.20">
    <property type="match status" value="1"/>
</dbReference>
<dbReference type="PIRSF" id="PIRSF038980">
    <property type="entry name" value="A2M_bac"/>
    <property type="match status" value="1"/>
</dbReference>
<dbReference type="InterPro" id="IPR001599">
    <property type="entry name" value="Macroglobln_a2"/>
</dbReference>
<reference evidence="6 7" key="1">
    <citation type="submission" date="2019-08" db="EMBL/GenBank/DDBJ databases">
        <title>Amphibian skin-associated Pigmentiphaga: genome sequence and occurrence across geography and hosts.</title>
        <authorList>
            <person name="Bletz M.C."/>
            <person name="Bunk B."/>
            <person name="Sproeer C."/>
            <person name="Biwer P."/>
            <person name="Reiter S."/>
            <person name="Rabemananjara F.C.E."/>
            <person name="Schulz S."/>
            <person name="Overmann J."/>
            <person name="Vences M."/>
        </authorList>
    </citation>
    <scope>NUCLEOTIDE SEQUENCE [LARGE SCALE GENOMIC DNA]</scope>
    <source>
        <strain evidence="6 7">Mada1488</strain>
    </source>
</reference>
<accession>A0A5C0B410</accession>
<dbReference type="InterPro" id="IPR021868">
    <property type="entry name" value="Alpha_2_Macroglob_MG3"/>
</dbReference>
<proteinExistence type="inferred from homology"/>
<dbReference type="Pfam" id="PF00207">
    <property type="entry name" value="A2M"/>
    <property type="match status" value="1"/>
</dbReference>
<evidence type="ECO:0000256" key="2">
    <source>
        <dbReference type="ARBA" id="ARBA00022729"/>
    </source>
</evidence>
<dbReference type="PANTHER" id="PTHR40094:SF1">
    <property type="entry name" value="UBIQUITIN DOMAIN-CONTAINING PROTEIN"/>
    <property type="match status" value="1"/>
</dbReference>
<dbReference type="Gene3D" id="2.60.40.1930">
    <property type="match status" value="1"/>
</dbReference>
<dbReference type="Pfam" id="PF07703">
    <property type="entry name" value="A2M_BRD"/>
    <property type="match status" value="1"/>
</dbReference>
<dbReference type="Pfam" id="PF17972">
    <property type="entry name" value="bMG5"/>
    <property type="match status" value="1"/>
</dbReference>
<dbReference type="InterPro" id="IPR041203">
    <property type="entry name" value="Bact_A2M_MG5"/>
</dbReference>
<dbReference type="Pfam" id="PF17973">
    <property type="entry name" value="bMG10"/>
    <property type="match status" value="1"/>
</dbReference>
<organism evidence="6 7">
    <name type="scientific">Pigmentiphaga aceris</name>
    <dbReference type="NCBI Taxonomy" id="1940612"/>
    <lineage>
        <taxon>Bacteria</taxon>
        <taxon>Pseudomonadati</taxon>
        <taxon>Pseudomonadota</taxon>
        <taxon>Betaproteobacteria</taxon>
        <taxon>Burkholderiales</taxon>
        <taxon>Alcaligenaceae</taxon>
        <taxon>Pigmentiphaga</taxon>
    </lineage>
</organism>
<evidence type="ECO:0000313" key="6">
    <source>
        <dbReference type="EMBL" id="QEI09372.1"/>
    </source>
</evidence>
<dbReference type="InterPro" id="IPR041462">
    <property type="entry name" value="Bact_A2M_MG6"/>
</dbReference>
<dbReference type="InterPro" id="IPR011625">
    <property type="entry name" value="A2M_N_BRD"/>
</dbReference>
<sequence length="1709" mass="186716">MLVVLLAIVAAVIAGIVWFKGRGEQGAAPVAAPTPTNTPAAPPAATPAPSAPSSVGTVAGGKEKFAVLSCQARLFDNSPALAVTFSQPIDTRQSLDKVMRVSELGEAKPDASSQGLPQPGPATGGTARNGNWVVGDNPRVVYFPFATPQRRYAVTIDAGLKPREGDALDAIAHCEMASEAMPASFYFASKGVVLPAAQNGGLPIVTVNVPEVDVQFLRIDEAHMPEFFEKVLGVKPATKRNEEEEEQSEDDYEYGYEYGSSGKALQGTSSNWALDRLKDMSTSVHIGRYQTEQTPNRRRVSFLPVEKLEALQQPGIYVAVMNQPGRFREEYQVSYFYVTDIGLHARRYDGRIDAFASSLKTGKAISGLDMRLLDGNAKPIAKATADSLGHATFTGALDSARLLLTQRGKEISVIALHNPALDLSEFDIGGLPARSNRLFVYAGRDLYRPGERIDVSVLVRGPDGEPLPPSPLSATLKRPDGRTVSTSTWPAGVDPAGYLRQTLAVPADGQTGTWTLELRVDPGARQADASWTFQVEEFLPERMKLTLDAGPPIVQIGEDIEVTVQGDYLYGAPAAGNRLLGTRLIARKPLALPQQWPGFIFGDVADDTSKQIADLPEMELDDQGAAEFTLPVELENVHSPMRVKASLSLLESGGRPVVRSIERDVWPAPALIAVRPQFSGNVTGEGSLAQFEFIRVNTEGKVQPLAEAKMRLYREDRQYYWRYDDNRGWHSGYTETEELTETATLNLTERARIGLPVRWGRYRLEVTDPEHGQTMRYRFYAGWDAQDAEAMGNRPDRVQLKIEQSPLKQGEPVKLTITPPHDGEALITVEGQGLLWTGRETVKATGTQIEIPFGKDWNRHDLYVSVAVFRPGSQGNGVTPARAVGLLHLPLARSDRGLKVKLEAPAKIRPERKQTVGVQVEGVPAGTKAHVTLSAVDVGILGITQYKTPDPFNFFFGKQRYAPDMLDLYGKLIEKMDGTMLQPRWGGDADRADSRNMPAKVKLVDLFSGVVQLDEAGRAQIPLDIPDFNGTLRLMAVAFTENRFGNAEAEMVVAAPIVAELSTPRFISPGDRAMIALDLTNLSGATQNVSVTLDGAAPVRIVDGARSVRLTDKQRNTVHFEVEASGPVGLGVLQLKVTGRGGPEPIDIVRTSALQVQPVWPAVRAGYRVRVAPGATWQPDPAWVTGLYPDGASVSITMSNQPPFNISRLVQGLLDYPYGCTEQTLSAAYPFVLIEPDQAKAWGLAPQSREVRAQRVAAAVARLAGTQKSTGGFTLWGDGAPDAWLSSYVLSFLQDARKEGFAVPESMGKQTQTWLLSQLQSAPNYFPTLPRMTRDSNGRYASRDLELLRNSHRRFADLAYASFVLARDNQAPLSTLRVLADRYADRAMSPLPLIHLSLALRAMGDAARADKMLDEGMKRPYGGEGNEWLGDYGSAVRDLSMTYALLSEAKIDHPRRELLLNDIAQRLAGRRYLSTQEQISVFRAARAMGAGGGEWQARWDQGGRSETVTSRTTEMRSVSAEMINQAGLTNLSDKAMYIEADVQGFPTQPDTTQSEGLSITRTWFYKDGRRWTGGALNTGDTMVVRLETNSRRRIEDALVVDRVPAGMEVENMNLLVASGGQDWTIDGKVVAAAMTDGAIRHTEYRDDRFVAAIRANGKNTLFYTVRVVTPGRYRVPAPVIEDMYRPDIRASGATSADVVVTDPRAARTR</sequence>
<comment type="similarity">
    <text evidence="1">Belongs to the protease inhibitor I39 (alpha-2-macroglobulin) family. Bacterial alpha-2-macroglobulin subfamily.</text>
</comment>
<dbReference type="InterPro" id="IPR008930">
    <property type="entry name" value="Terpenoid_cyclase/PrenylTrfase"/>
</dbReference>
<feature type="domain" description="Alpha-2-macroglobulin" evidence="5">
    <location>
        <begin position="1004"/>
        <end position="1093"/>
    </location>
</feature>
<dbReference type="InterPro" id="IPR026284">
    <property type="entry name" value="A2MG_proteobact"/>
</dbReference>
<dbReference type="SMART" id="SM01359">
    <property type="entry name" value="A2M_N_2"/>
    <property type="match status" value="1"/>
</dbReference>
<dbReference type="InterPro" id="IPR002890">
    <property type="entry name" value="MG2"/>
</dbReference>
<evidence type="ECO:0000256" key="3">
    <source>
        <dbReference type="SAM" id="MobiDB-lite"/>
    </source>
</evidence>
<dbReference type="Pfam" id="PF21142">
    <property type="entry name" value="A2M_bMG2"/>
    <property type="match status" value="1"/>
</dbReference>
<feature type="domain" description="Alpha-2-macroglobulin bait region" evidence="4">
    <location>
        <begin position="798"/>
        <end position="943"/>
    </location>
</feature>
<dbReference type="InterPro" id="IPR011626">
    <property type="entry name" value="Alpha-macroglobulin_TED"/>
</dbReference>
<dbReference type="InterPro" id="IPR047565">
    <property type="entry name" value="Alpha-macroglob_thiol-ester_cl"/>
</dbReference>
<dbReference type="GO" id="GO:0005615">
    <property type="term" value="C:extracellular space"/>
    <property type="evidence" value="ECO:0007669"/>
    <property type="project" value="InterPro"/>
</dbReference>
<dbReference type="CDD" id="cd02891">
    <property type="entry name" value="A2M_like"/>
    <property type="match status" value="1"/>
</dbReference>
<dbReference type="GO" id="GO:0004866">
    <property type="term" value="F:endopeptidase inhibitor activity"/>
    <property type="evidence" value="ECO:0007669"/>
    <property type="project" value="InterPro"/>
</dbReference>
<feature type="region of interest" description="Disordered" evidence="3">
    <location>
        <begin position="106"/>
        <end position="130"/>
    </location>
</feature>
<dbReference type="KEGG" id="pacr:FXN63_16720"/>
<keyword evidence="2" id="KW-0732">Signal</keyword>
<feature type="region of interest" description="Disordered" evidence="3">
    <location>
        <begin position="27"/>
        <end position="56"/>
    </location>
</feature>
<dbReference type="PANTHER" id="PTHR40094">
    <property type="entry name" value="ALPHA-2-MACROGLOBULIN HOMOLOG"/>
    <property type="match status" value="1"/>
</dbReference>